<accession>A0A833QPZ2</accession>
<feature type="compositionally biased region" description="Low complexity" evidence="1">
    <location>
        <begin position="109"/>
        <end position="134"/>
    </location>
</feature>
<dbReference type="Proteomes" id="UP000623129">
    <property type="component" value="Unassembled WGS sequence"/>
</dbReference>
<evidence type="ECO:0000313" key="2">
    <source>
        <dbReference type="EMBL" id="KAF3330430.1"/>
    </source>
</evidence>
<evidence type="ECO:0000256" key="1">
    <source>
        <dbReference type="SAM" id="MobiDB-lite"/>
    </source>
</evidence>
<dbReference type="AlphaFoldDB" id="A0A833QPZ2"/>
<name>A0A833QPZ2_9POAL</name>
<dbReference type="PANTHER" id="PTHR33257">
    <property type="entry name" value="OS05G0165500 PROTEIN"/>
    <property type="match status" value="1"/>
</dbReference>
<organism evidence="2 3">
    <name type="scientific">Carex littledalei</name>
    <dbReference type="NCBI Taxonomy" id="544730"/>
    <lineage>
        <taxon>Eukaryota</taxon>
        <taxon>Viridiplantae</taxon>
        <taxon>Streptophyta</taxon>
        <taxon>Embryophyta</taxon>
        <taxon>Tracheophyta</taxon>
        <taxon>Spermatophyta</taxon>
        <taxon>Magnoliopsida</taxon>
        <taxon>Liliopsida</taxon>
        <taxon>Poales</taxon>
        <taxon>Cyperaceae</taxon>
        <taxon>Cyperoideae</taxon>
        <taxon>Cariceae</taxon>
        <taxon>Carex</taxon>
        <taxon>Carex subgen. Euthyceras</taxon>
    </lineage>
</organism>
<dbReference type="PANTHER" id="PTHR33257:SF4">
    <property type="entry name" value="EXPRESSED PROTEIN"/>
    <property type="match status" value="1"/>
</dbReference>
<feature type="region of interest" description="Disordered" evidence="1">
    <location>
        <begin position="53"/>
        <end position="176"/>
    </location>
</feature>
<keyword evidence="3" id="KW-1185">Reference proteome</keyword>
<gene>
    <name evidence="2" type="ORF">FCM35_KLT03784</name>
</gene>
<sequence length="204" mass="21845">MPPTNSENKSLHISKEDKFYSRLLTKESSVANPSFRVYYGGASSAVPFLWESQPGTPKHPMYDATLPPLTPPPSYFSNLKSNKTTKRSTSRPNLITTILPKLSLKKSQSHSSISSTSSSSASSTSSNPSFSPASVGPQCRRTRLSSPRSSFSSRGDDYDSDDGSPTSTLCFGGRHGPAGRVRGYNSVVVMKNALLSIVGHGSGH</sequence>
<dbReference type="EMBL" id="SWLB01000013">
    <property type="protein sequence ID" value="KAF3330430.1"/>
    <property type="molecule type" value="Genomic_DNA"/>
</dbReference>
<protein>
    <submittedName>
        <fullName evidence="2">Uncharacterized protein</fullName>
    </submittedName>
</protein>
<dbReference type="OrthoDB" id="691043at2759"/>
<feature type="compositionally biased region" description="Low complexity" evidence="1">
    <location>
        <begin position="144"/>
        <end position="153"/>
    </location>
</feature>
<reference evidence="2" key="1">
    <citation type="submission" date="2020-01" db="EMBL/GenBank/DDBJ databases">
        <title>Genome sequence of Kobresia littledalei, the first chromosome-level genome in the family Cyperaceae.</title>
        <authorList>
            <person name="Qu G."/>
        </authorList>
    </citation>
    <scope>NUCLEOTIDE SEQUENCE</scope>
    <source>
        <strain evidence="2">C.B.Clarke</strain>
        <tissue evidence="2">Leaf</tissue>
    </source>
</reference>
<proteinExistence type="predicted"/>
<evidence type="ECO:0000313" key="3">
    <source>
        <dbReference type="Proteomes" id="UP000623129"/>
    </source>
</evidence>
<comment type="caution">
    <text evidence="2">The sequence shown here is derived from an EMBL/GenBank/DDBJ whole genome shotgun (WGS) entry which is preliminary data.</text>
</comment>